<dbReference type="GO" id="GO:0006419">
    <property type="term" value="P:alanyl-tRNA aminoacylation"/>
    <property type="evidence" value="ECO:0007669"/>
    <property type="project" value="UniProtKB-UniRule"/>
</dbReference>
<dbReference type="GO" id="GO:0002161">
    <property type="term" value="F:aminoacyl-tRNA deacylase activity"/>
    <property type="evidence" value="ECO:0007669"/>
    <property type="project" value="TreeGrafter"/>
</dbReference>
<evidence type="ECO:0000256" key="8">
    <source>
        <dbReference type="ARBA" id="ARBA00022840"/>
    </source>
</evidence>
<keyword evidence="4 12" id="KW-0436">Ligase</keyword>
<dbReference type="Pfam" id="PF01411">
    <property type="entry name" value="tRNA-synt_2c"/>
    <property type="match status" value="2"/>
</dbReference>
<accession>A0A2A2T4D2</accession>
<dbReference type="SMART" id="SM00863">
    <property type="entry name" value="tRNA_SAD"/>
    <property type="match status" value="1"/>
</dbReference>
<dbReference type="FunFam" id="3.30.980.10:FF:000004">
    <property type="entry name" value="Alanine--tRNA ligase, cytoplasmic"/>
    <property type="match status" value="1"/>
</dbReference>
<keyword evidence="9 12" id="KW-0694">RNA-binding</keyword>
<dbReference type="RefSeq" id="WP_095542088.1">
    <property type="nucleotide sequence ID" value="NZ_NSJC01000005.1"/>
</dbReference>
<feature type="domain" description="Alanyl-transfer RNA synthetases family profile" evidence="14">
    <location>
        <begin position="10"/>
        <end position="801"/>
    </location>
</feature>
<dbReference type="PANTHER" id="PTHR11777">
    <property type="entry name" value="ALANYL-TRNA SYNTHETASE"/>
    <property type="match status" value="1"/>
</dbReference>
<dbReference type="Gene3D" id="3.30.54.20">
    <property type="match status" value="1"/>
</dbReference>
<keyword evidence="5 12" id="KW-0479">Metal-binding</keyword>
<evidence type="ECO:0000256" key="4">
    <source>
        <dbReference type="ARBA" id="ARBA00022598"/>
    </source>
</evidence>
<gene>
    <name evidence="12" type="primary">alaS</name>
    <name evidence="15" type="ORF">CLI92_09560</name>
</gene>
<dbReference type="InterPro" id="IPR012947">
    <property type="entry name" value="tRNA_SAD"/>
</dbReference>
<dbReference type="SUPFAM" id="SSF50447">
    <property type="entry name" value="Translation proteins"/>
    <property type="match status" value="1"/>
</dbReference>
<evidence type="ECO:0000256" key="3">
    <source>
        <dbReference type="ARBA" id="ARBA00022555"/>
    </source>
</evidence>
<dbReference type="NCBIfam" id="TIGR00344">
    <property type="entry name" value="alaS"/>
    <property type="match status" value="2"/>
</dbReference>
<dbReference type="GO" id="GO:0005829">
    <property type="term" value="C:cytosol"/>
    <property type="evidence" value="ECO:0007669"/>
    <property type="project" value="TreeGrafter"/>
</dbReference>
<dbReference type="GO" id="GO:0004813">
    <property type="term" value="F:alanine-tRNA ligase activity"/>
    <property type="evidence" value="ECO:0007669"/>
    <property type="project" value="UniProtKB-UniRule"/>
</dbReference>
<dbReference type="CDD" id="cd00673">
    <property type="entry name" value="AlaRS_core"/>
    <property type="match status" value="1"/>
</dbReference>
<evidence type="ECO:0000256" key="6">
    <source>
        <dbReference type="ARBA" id="ARBA00022741"/>
    </source>
</evidence>
<dbReference type="FunFam" id="3.30.54.20:FF:000001">
    <property type="entry name" value="Alanine--tRNA ligase"/>
    <property type="match status" value="1"/>
</dbReference>
<evidence type="ECO:0000256" key="5">
    <source>
        <dbReference type="ARBA" id="ARBA00022723"/>
    </source>
</evidence>
<evidence type="ECO:0000256" key="2">
    <source>
        <dbReference type="ARBA" id="ARBA00008226"/>
    </source>
</evidence>
<dbReference type="Pfam" id="PF07973">
    <property type="entry name" value="tRNA_SAD"/>
    <property type="match status" value="1"/>
</dbReference>
<feature type="binding site" evidence="12">
    <location>
        <position position="762"/>
    </location>
    <ligand>
        <name>Zn(2+)</name>
        <dbReference type="ChEBI" id="CHEBI:29105"/>
    </ligand>
</feature>
<comment type="subcellular location">
    <subcellularLocation>
        <location evidence="1 12">Cytoplasm</location>
    </subcellularLocation>
</comment>
<evidence type="ECO:0000256" key="7">
    <source>
        <dbReference type="ARBA" id="ARBA00022833"/>
    </source>
</evidence>
<dbReference type="InterPro" id="IPR003156">
    <property type="entry name" value="DHHA1_dom"/>
</dbReference>
<protein>
    <recommendedName>
        <fullName evidence="12">Alanine--tRNA ligase</fullName>
        <ecNumber evidence="12">6.1.1.7</ecNumber>
    </recommendedName>
    <alternativeName>
        <fullName evidence="12">Alanyl-tRNA synthetase</fullName>
        <shortName evidence="12">AlaRS</shortName>
    </alternativeName>
</protein>
<dbReference type="InterPro" id="IPR018162">
    <property type="entry name" value="Ala-tRNA-ligase_IIc_anticod-bd"/>
</dbReference>
<dbReference type="Gene3D" id="3.30.930.10">
    <property type="entry name" value="Bira Bifunctional Protein, Domain 2"/>
    <property type="match status" value="1"/>
</dbReference>
<dbReference type="InterPro" id="IPR050058">
    <property type="entry name" value="Ala-tRNA_ligase"/>
</dbReference>
<evidence type="ECO:0000256" key="12">
    <source>
        <dbReference type="HAMAP-Rule" id="MF_00036"/>
    </source>
</evidence>
<name>A0A2A2T4D2_9BURK</name>
<comment type="caution">
    <text evidence="15">The sequence shown here is derived from an EMBL/GenBank/DDBJ whole genome shotgun (WGS) entry which is preliminary data.</text>
</comment>
<keyword evidence="3 12" id="KW-0820">tRNA-binding</keyword>
<dbReference type="InterPro" id="IPR002318">
    <property type="entry name" value="Ala-tRNA-lgiase_IIc"/>
</dbReference>
<reference evidence="15 16" key="1">
    <citation type="submission" date="2017-08" db="EMBL/GenBank/DDBJ databases">
        <title>WGS of Clinical strains of the CDC Group NO-1 linked to zoonotic infections in humans.</title>
        <authorList>
            <person name="Bernier A.-M."/>
            <person name="Bernard K."/>
        </authorList>
    </citation>
    <scope>NUCLEOTIDE SEQUENCE [LARGE SCALE GENOMIC DNA]</scope>
    <source>
        <strain evidence="15 16">NML91-0035</strain>
    </source>
</reference>
<keyword evidence="11 12" id="KW-0030">Aminoacyl-tRNA synthetase</keyword>
<evidence type="ECO:0000256" key="1">
    <source>
        <dbReference type="ARBA" id="ARBA00004496"/>
    </source>
</evidence>
<dbReference type="PANTHER" id="PTHR11777:SF9">
    <property type="entry name" value="ALANINE--TRNA LIGASE, CYTOPLASMIC"/>
    <property type="match status" value="1"/>
</dbReference>
<dbReference type="GO" id="GO:0045892">
    <property type="term" value="P:negative regulation of DNA-templated transcription"/>
    <property type="evidence" value="ECO:0007669"/>
    <property type="project" value="TreeGrafter"/>
</dbReference>
<comment type="similarity">
    <text evidence="2 12">Belongs to the class-II aminoacyl-tRNA synthetase family.</text>
</comment>
<dbReference type="PROSITE" id="PS50860">
    <property type="entry name" value="AA_TRNA_LIGASE_II_ALA"/>
    <property type="match status" value="1"/>
</dbReference>
<dbReference type="AlphaFoldDB" id="A0A2A2T4D2"/>
<keyword evidence="8 12" id="KW-0067">ATP-binding</keyword>
<proteinExistence type="inferred from homology"/>
<dbReference type="SUPFAM" id="SSF55681">
    <property type="entry name" value="Class II aaRS and biotin synthetases"/>
    <property type="match status" value="1"/>
</dbReference>
<dbReference type="FunFam" id="3.30.930.10:FF:000004">
    <property type="entry name" value="Alanine--tRNA ligase"/>
    <property type="match status" value="1"/>
</dbReference>
<feature type="binding site" evidence="12">
    <location>
        <position position="661"/>
    </location>
    <ligand>
        <name>Zn(2+)</name>
        <dbReference type="ChEBI" id="CHEBI:29105"/>
    </ligand>
</feature>
<dbReference type="Pfam" id="PF02272">
    <property type="entry name" value="DHHA1"/>
    <property type="match status" value="1"/>
</dbReference>
<comment type="catalytic activity">
    <reaction evidence="12">
        <text>tRNA(Ala) + L-alanine + ATP = L-alanyl-tRNA(Ala) + AMP + diphosphate</text>
        <dbReference type="Rhea" id="RHEA:12540"/>
        <dbReference type="Rhea" id="RHEA-COMP:9657"/>
        <dbReference type="Rhea" id="RHEA-COMP:9923"/>
        <dbReference type="ChEBI" id="CHEBI:30616"/>
        <dbReference type="ChEBI" id="CHEBI:33019"/>
        <dbReference type="ChEBI" id="CHEBI:57972"/>
        <dbReference type="ChEBI" id="CHEBI:78442"/>
        <dbReference type="ChEBI" id="CHEBI:78497"/>
        <dbReference type="ChEBI" id="CHEBI:456215"/>
        <dbReference type="EC" id="6.1.1.7"/>
    </reaction>
</comment>
<dbReference type="Gene3D" id="3.10.310.40">
    <property type="match status" value="1"/>
</dbReference>
<dbReference type="Proteomes" id="UP000217780">
    <property type="component" value="Unassembled WGS sequence"/>
</dbReference>
<evidence type="ECO:0000256" key="9">
    <source>
        <dbReference type="ARBA" id="ARBA00022884"/>
    </source>
</evidence>
<dbReference type="GO" id="GO:0000049">
    <property type="term" value="F:tRNA binding"/>
    <property type="evidence" value="ECO:0007669"/>
    <property type="project" value="UniProtKB-KW"/>
</dbReference>
<dbReference type="InterPro" id="IPR023033">
    <property type="entry name" value="Ala_tRNA_ligase_euk/bac"/>
</dbReference>
<feature type="binding site" evidence="12">
    <location>
        <position position="758"/>
    </location>
    <ligand>
        <name>Zn(2+)</name>
        <dbReference type="ChEBI" id="CHEBI:29105"/>
    </ligand>
</feature>
<dbReference type="GO" id="GO:0008270">
    <property type="term" value="F:zinc ion binding"/>
    <property type="evidence" value="ECO:0007669"/>
    <property type="project" value="UniProtKB-UniRule"/>
</dbReference>
<evidence type="ECO:0000256" key="10">
    <source>
        <dbReference type="ARBA" id="ARBA00022917"/>
    </source>
</evidence>
<keyword evidence="12" id="KW-0963">Cytoplasm</keyword>
<organism evidence="15 16">
    <name type="scientific">Vandammella animalimorsus</name>
    <dbReference type="NCBI Taxonomy" id="2029117"/>
    <lineage>
        <taxon>Bacteria</taxon>
        <taxon>Pseudomonadati</taxon>
        <taxon>Pseudomonadota</taxon>
        <taxon>Betaproteobacteria</taxon>
        <taxon>Burkholderiales</taxon>
        <taxon>Comamonadaceae</taxon>
        <taxon>Vandammella</taxon>
    </lineage>
</organism>
<dbReference type="EMBL" id="NTBI01000008">
    <property type="protein sequence ID" value="PAX16345.1"/>
    <property type="molecule type" value="Genomic_DNA"/>
</dbReference>
<dbReference type="InterPro" id="IPR009000">
    <property type="entry name" value="Transl_B-barrel_sf"/>
</dbReference>
<evidence type="ECO:0000256" key="13">
    <source>
        <dbReference type="SAM" id="Coils"/>
    </source>
</evidence>
<evidence type="ECO:0000313" key="16">
    <source>
        <dbReference type="Proteomes" id="UP000217780"/>
    </source>
</evidence>
<keyword evidence="7 12" id="KW-0862">Zinc</keyword>
<feature type="coiled-coil region" evidence="13">
    <location>
        <begin position="817"/>
        <end position="851"/>
    </location>
</feature>
<dbReference type="SUPFAM" id="SSF101353">
    <property type="entry name" value="Putative anticodon-binding domain of alanyl-tRNA synthetase (AlaRS)"/>
    <property type="match status" value="1"/>
</dbReference>
<feature type="binding site" evidence="12">
    <location>
        <position position="657"/>
    </location>
    <ligand>
        <name>Zn(2+)</name>
        <dbReference type="ChEBI" id="CHEBI:29105"/>
    </ligand>
</feature>
<dbReference type="InterPro" id="IPR045864">
    <property type="entry name" value="aa-tRNA-synth_II/BPL/LPL"/>
</dbReference>
<keyword evidence="10 12" id="KW-0648">Protein biosynthesis</keyword>
<dbReference type="InterPro" id="IPR018165">
    <property type="entry name" value="Ala-tRNA-synth_IIc_core"/>
</dbReference>
<dbReference type="SUPFAM" id="SSF55186">
    <property type="entry name" value="ThrRS/AlaRS common domain"/>
    <property type="match status" value="1"/>
</dbReference>
<dbReference type="Gene3D" id="6.10.250.550">
    <property type="match status" value="1"/>
</dbReference>
<evidence type="ECO:0000259" key="14">
    <source>
        <dbReference type="PROSITE" id="PS50860"/>
    </source>
</evidence>
<dbReference type="GeneID" id="93873839"/>
<comment type="domain">
    <text evidence="12">Consists of three domains; the N-terminal catalytic domain, the editing domain and the C-terminal C-Ala domain. The editing domain removes incorrectly charged amino acids, while the C-Ala domain, along with tRNA(Ala), serves as a bridge to cooperatively bring together the editing and aminoacylation centers thus stimulating deacylation of misacylated tRNAs.</text>
</comment>
<comment type="cofactor">
    <cofactor evidence="12">
        <name>Zn(2+)</name>
        <dbReference type="ChEBI" id="CHEBI:29105"/>
    </cofactor>
    <text evidence="12">Binds 1 zinc ion per subunit.</text>
</comment>
<dbReference type="Gene3D" id="2.40.30.130">
    <property type="match status" value="1"/>
</dbReference>
<dbReference type="HAMAP" id="MF_00036_B">
    <property type="entry name" value="Ala_tRNA_synth_B"/>
    <property type="match status" value="1"/>
</dbReference>
<dbReference type="EC" id="6.1.1.7" evidence="12"/>
<dbReference type="InterPro" id="IPR018164">
    <property type="entry name" value="Ala-tRNA-synth_IIc_N"/>
</dbReference>
<dbReference type="FunFam" id="2.40.30.130:FF:000001">
    <property type="entry name" value="Alanine--tRNA ligase"/>
    <property type="match status" value="1"/>
</dbReference>
<evidence type="ECO:0000313" key="15">
    <source>
        <dbReference type="EMBL" id="PAX16345.1"/>
    </source>
</evidence>
<dbReference type="GO" id="GO:0005524">
    <property type="term" value="F:ATP binding"/>
    <property type="evidence" value="ECO:0007669"/>
    <property type="project" value="UniProtKB-UniRule"/>
</dbReference>
<keyword evidence="6 12" id="KW-0547">Nucleotide-binding</keyword>
<evidence type="ECO:0000256" key="11">
    <source>
        <dbReference type="ARBA" id="ARBA00023146"/>
    </source>
</evidence>
<keyword evidence="13" id="KW-0175">Coiled coil</keyword>
<comment type="function">
    <text evidence="12">Catalyzes the attachment of alanine to tRNA(Ala) in a two-step reaction: alanine is first activated by ATP to form Ala-AMP and then transferred to the acceptor end of tRNA(Ala). Also edits incorrectly charged Ser-tRNA(Ala) and Gly-tRNA(Ala) via its editing domain.</text>
</comment>
<dbReference type="FunFam" id="3.10.310.40:FF:000001">
    <property type="entry name" value="Alanine--tRNA ligase"/>
    <property type="match status" value="1"/>
</dbReference>
<dbReference type="InterPro" id="IPR018163">
    <property type="entry name" value="Thr/Ala-tRNA-synth_IIc_edit"/>
</dbReference>
<dbReference type="Gene3D" id="3.30.980.10">
    <property type="entry name" value="Threonyl-trna Synthetase, Chain A, domain 2"/>
    <property type="match status" value="1"/>
</dbReference>
<sequence length="968" mass="105767">MTTDKPSTPTSVAEIRQSFLDFFAAKGHTIVPSSSLVPANDPTLMFTNSGMVQFKDVFLGTDKRPYVRATSVQASLRAGGKHNDLENVGYTARHHTFFEMLGNWSFGDYFKKESILWGWELLTKVYGLPPEKLLATVYHEDDEAYDIWTQVIGLPPERVIRIGDNKGGKYKSDNFWMMADTGPCGPCSEIFYDHGPHIPGGPPGSPDEDGDRFIEIWNHVFMQFEMHEDGSVTRLPAPCVDTGMGLERLAAILQGVHSNYEIDLFQALIKAAARETGCTDLDNPSLKVIADHIRATAFLVSDGVIPSNEGRGYVQRRIIRRAIRHGYKLGQKKPFFHKLVRDLVQQMGAAYPRLAEQEARITEALKVEEIRFLETLGTGLRFFEEIIDFELFKKRLKEKNSSDFFDEQRIGKIIVDGEEFIIVALTEKGVKEGFLPLIAKIYANHLEYLSHRQKIEGIFNKNFPLHELISIIKFNEQKSLILPGKDVFKLHDAYGFPLDLTQDVCRERGVTVDVAGFDAAMQHQKDTARAAGKFKMDKQLAYDGVPSRFTGYTSMNESATVLALYADGAPVQQLQAGQHGVVVLDTTPFYAESGGQVGDRGQITTASGAVFDVQDTQKIKADVFGQHGVLQSGNLKVGDAVQAAVNAELRAATTRNHSVTHLMHKALRETLGEHVQQKGSLVDEDKTRFDFVQNAPVTQEQLHRIEQLVNAEIVADAPTVIREMGIEDAKASGAMMLFGEKYGDVVRVVDIGESRELCGGTHVQRAGEIGLFKLVMEGGVAAGVRRVEAITGAKALAYVQQLETTVAQAARTLKAPVHELQAKLEQQLEHAKALEKEIAALKGKLASSQGDELAAQAIDVGGLKVLAAQLDGADAKTLRDTLDKLKDKLKSAAIVLAAVDGGKVQLAAGVTKDSVGQLKAGELVNFVAQQVGGKGGGKPDMAMAGGTDATALPAALHSVQGWVAEKLA</sequence>
<dbReference type="PRINTS" id="PR00980">
    <property type="entry name" value="TRNASYNTHALA"/>
</dbReference>